<dbReference type="AlphaFoldDB" id="A0A1M6KIZ5"/>
<keyword evidence="3" id="KW-1185">Reference proteome</keyword>
<dbReference type="Proteomes" id="UP000184432">
    <property type="component" value="Unassembled WGS sequence"/>
</dbReference>
<sequence length="319" mass="36898">MKHLIILFVGLISIACWGQYENEPSEAYPFGKPHPDAPKEIMDFQPMIGICDCTSITRNKDQSWAAPNIMTWEFKYIMNGMAVQDETLKEDGKHSGSIRQFIQDSSKWYVHYYSSSGPTPVLSAWEGNKKDDKIILYKEQKAPNGMEGYYKINFYDITEKGFKWLGEWVNTNESFSYPTWKIDCIKRKDTEKLSDEDQIRNAAKSFSAAYLKKDFEAIANAYTKDAKIFPNNTPIIKGYEAIKKRWSGGADSYTPIAHEIIPEEIVILNNTAHDYGIYKGKNKRADGTEISYQGKYVVVWKKENNQWKMYLDIWNTIKD</sequence>
<dbReference type="GO" id="GO:0016853">
    <property type="term" value="F:isomerase activity"/>
    <property type="evidence" value="ECO:0007669"/>
    <property type="project" value="UniProtKB-KW"/>
</dbReference>
<evidence type="ECO:0000313" key="3">
    <source>
        <dbReference type="Proteomes" id="UP000184432"/>
    </source>
</evidence>
<dbReference type="PROSITE" id="PS51257">
    <property type="entry name" value="PROKAR_LIPOPROTEIN"/>
    <property type="match status" value="1"/>
</dbReference>
<evidence type="ECO:0000313" key="2">
    <source>
        <dbReference type="EMBL" id="SHJ58924.1"/>
    </source>
</evidence>
<dbReference type="SUPFAM" id="SSF54427">
    <property type="entry name" value="NTF2-like"/>
    <property type="match status" value="1"/>
</dbReference>
<dbReference type="Pfam" id="PF14534">
    <property type="entry name" value="DUF4440"/>
    <property type="match status" value="1"/>
</dbReference>
<gene>
    <name evidence="2" type="ORF">SAMN04488508_11146</name>
</gene>
<protein>
    <submittedName>
        <fullName evidence="2">Ketosteroid isomerase homolog</fullName>
    </submittedName>
</protein>
<reference evidence="3" key="1">
    <citation type="submission" date="2016-11" db="EMBL/GenBank/DDBJ databases">
        <authorList>
            <person name="Varghese N."/>
            <person name="Submissions S."/>
        </authorList>
    </citation>
    <scope>NUCLEOTIDE SEQUENCE [LARGE SCALE GENOMIC DNA]</scope>
    <source>
        <strain evidence="3">DSM 22623</strain>
    </source>
</reference>
<dbReference type="InterPro" id="IPR032710">
    <property type="entry name" value="NTF2-like_dom_sf"/>
</dbReference>
<dbReference type="RefSeq" id="WP_073320991.1">
    <property type="nucleotide sequence ID" value="NZ_FQYP01000011.1"/>
</dbReference>
<evidence type="ECO:0000259" key="1">
    <source>
        <dbReference type="Pfam" id="PF14534"/>
    </source>
</evidence>
<dbReference type="EMBL" id="FQYP01000011">
    <property type="protein sequence ID" value="SHJ58924.1"/>
    <property type="molecule type" value="Genomic_DNA"/>
</dbReference>
<name>A0A1M6KIZ5_9FLAO</name>
<proteinExistence type="predicted"/>
<organism evidence="2 3">
    <name type="scientific">Aquimarina spongiae</name>
    <dbReference type="NCBI Taxonomy" id="570521"/>
    <lineage>
        <taxon>Bacteria</taxon>
        <taxon>Pseudomonadati</taxon>
        <taxon>Bacteroidota</taxon>
        <taxon>Flavobacteriia</taxon>
        <taxon>Flavobacteriales</taxon>
        <taxon>Flavobacteriaceae</taxon>
        <taxon>Aquimarina</taxon>
    </lineage>
</organism>
<keyword evidence="2" id="KW-0413">Isomerase</keyword>
<feature type="domain" description="DUF4440" evidence="1">
    <location>
        <begin position="199"/>
        <end position="309"/>
    </location>
</feature>
<dbReference type="STRING" id="570521.SAMN04488508_11146"/>
<dbReference type="InterPro" id="IPR027843">
    <property type="entry name" value="DUF4440"/>
</dbReference>
<accession>A0A1M6KIZ5</accession>
<dbReference type="Gene3D" id="3.10.450.50">
    <property type="match status" value="1"/>
</dbReference>
<dbReference type="OrthoDB" id="9814425at2"/>